<evidence type="ECO:0000256" key="5">
    <source>
        <dbReference type="ARBA" id="ARBA00023157"/>
    </source>
</evidence>
<comment type="subcellular location">
    <subcellularLocation>
        <location evidence="1">Membrane</location>
        <topology evidence="1">Single-pass membrane protein</topology>
    </subcellularLocation>
</comment>
<gene>
    <name evidence="8" type="ORF">QTP70_023210</name>
</gene>
<dbReference type="PANTHER" id="PTHR21462">
    <property type="entry name" value="CELL SURFACE GLYCOPROTEIN OX2 RECEPTOR PRECURSOR"/>
    <property type="match status" value="1"/>
</dbReference>
<dbReference type="GO" id="GO:0038023">
    <property type="term" value="F:signaling receptor activity"/>
    <property type="evidence" value="ECO:0007669"/>
    <property type="project" value="InterPro"/>
</dbReference>
<dbReference type="Proteomes" id="UP001274896">
    <property type="component" value="Unassembled WGS sequence"/>
</dbReference>
<evidence type="ECO:0000256" key="6">
    <source>
        <dbReference type="ARBA" id="ARBA00023180"/>
    </source>
</evidence>
<dbReference type="Gene3D" id="2.60.40.10">
    <property type="entry name" value="Immunoglobulins"/>
    <property type="match status" value="1"/>
</dbReference>
<keyword evidence="6" id="KW-0325">Glycoprotein</keyword>
<evidence type="ECO:0000256" key="3">
    <source>
        <dbReference type="ARBA" id="ARBA00022989"/>
    </source>
</evidence>
<keyword evidence="9" id="KW-1185">Reference proteome</keyword>
<proteinExistence type="predicted"/>
<keyword evidence="4 7" id="KW-0472">Membrane</keyword>
<accession>A0AAE0R5C3</accession>
<evidence type="ECO:0000256" key="1">
    <source>
        <dbReference type="ARBA" id="ARBA00004167"/>
    </source>
</evidence>
<protein>
    <submittedName>
        <fullName evidence="8">Uncharacterized protein</fullName>
    </submittedName>
</protein>
<dbReference type="SUPFAM" id="SSF48726">
    <property type="entry name" value="Immunoglobulin"/>
    <property type="match status" value="1"/>
</dbReference>
<name>A0AAE0R5C3_9TELE</name>
<evidence type="ECO:0000313" key="8">
    <source>
        <dbReference type="EMBL" id="KAK3543482.1"/>
    </source>
</evidence>
<evidence type="ECO:0000313" key="9">
    <source>
        <dbReference type="Proteomes" id="UP001274896"/>
    </source>
</evidence>
<sequence>MIFVIWKIHTQNKECMIAVAKNDSDHDTCHDGKKQSHTADGTYHLIIPKFSVQDEGSYTCDTSYQAGGSLEIVRVSAWDARLLWPLILAGVLGIIFTVFLLTVLYFKCKNCMPLSVFRKICCKPDMPANNEDKPQLPYDPEELQPYASYVQRVNSIYNSSADLFKS</sequence>
<evidence type="ECO:0000256" key="4">
    <source>
        <dbReference type="ARBA" id="ARBA00023136"/>
    </source>
</evidence>
<dbReference type="InterPro" id="IPR036179">
    <property type="entry name" value="Ig-like_dom_sf"/>
</dbReference>
<dbReference type="EMBL" id="JAUCMX010000006">
    <property type="protein sequence ID" value="KAK3543482.1"/>
    <property type="molecule type" value="Genomic_DNA"/>
</dbReference>
<dbReference type="GO" id="GO:0016020">
    <property type="term" value="C:membrane"/>
    <property type="evidence" value="ECO:0007669"/>
    <property type="project" value="UniProtKB-SubCell"/>
</dbReference>
<dbReference type="GO" id="GO:0150077">
    <property type="term" value="P:regulation of neuroinflammatory response"/>
    <property type="evidence" value="ECO:0007669"/>
    <property type="project" value="InterPro"/>
</dbReference>
<keyword evidence="2 7" id="KW-0812">Transmembrane</keyword>
<dbReference type="PANTHER" id="PTHR21462:SF2">
    <property type="entry name" value="CELL SURFACE GLYCOPROTEIN CD200 RECEPTOR 2"/>
    <property type="match status" value="1"/>
</dbReference>
<dbReference type="InterPro" id="IPR013783">
    <property type="entry name" value="Ig-like_fold"/>
</dbReference>
<keyword evidence="3 7" id="KW-1133">Transmembrane helix</keyword>
<keyword evidence="5" id="KW-1015">Disulfide bond</keyword>
<dbReference type="CDD" id="cd00096">
    <property type="entry name" value="Ig"/>
    <property type="match status" value="1"/>
</dbReference>
<organism evidence="8 9">
    <name type="scientific">Hemibagrus guttatus</name>
    <dbReference type="NCBI Taxonomy" id="175788"/>
    <lineage>
        <taxon>Eukaryota</taxon>
        <taxon>Metazoa</taxon>
        <taxon>Chordata</taxon>
        <taxon>Craniata</taxon>
        <taxon>Vertebrata</taxon>
        <taxon>Euteleostomi</taxon>
        <taxon>Actinopterygii</taxon>
        <taxon>Neopterygii</taxon>
        <taxon>Teleostei</taxon>
        <taxon>Ostariophysi</taxon>
        <taxon>Siluriformes</taxon>
        <taxon>Bagridae</taxon>
        <taxon>Hemibagrus</taxon>
    </lineage>
</organism>
<reference evidence="8" key="1">
    <citation type="submission" date="2023-06" db="EMBL/GenBank/DDBJ databases">
        <title>Male Hemibagrus guttatus genome.</title>
        <authorList>
            <person name="Bian C."/>
        </authorList>
    </citation>
    <scope>NUCLEOTIDE SEQUENCE</scope>
    <source>
        <strain evidence="8">Male_cb2023</strain>
        <tissue evidence="8">Muscle</tissue>
    </source>
</reference>
<feature type="transmembrane region" description="Helical" evidence="7">
    <location>
        <begin position="82"/>
        <end position="106"/>
    </location>
</feature>
<comment type="caution">
    <text evidence="8">The sequence shown here is derived from an EMBL/GenBank/DDBJ whole genome shotgun (WGS) entry which is preliminary data.</text>
</comment>
<evidence type="ECO:0000256" key="7">
    <source>
        <dbReference type="SAM" id="Phobius"/>
    </source>
</evidence>
<dbReference type="InterPro" id="IPR040012">
    <property type="entry name" value="CD200R"/>
</dbReference>
<dbReference type="AlphaFoldDB" id="A0AAE0R5C3"/>
<evidence type="ECO:0000256" key="2">
    <source>
        <dbReference type="ARBA" id="ARBA00022692"/>
    </source>
</evidence>